<dbReference type="STRING" id="1121357.SAMN05661109_00726"/>
<dbReference type="RefSeq" id="WP_092256283.1">
    <property type="nucleotide sequence ID" value="NZ_CP047199.1"/>
</dbReference>
<dbReference type="EMBL" id="FOGQ01000002">
    <property type="protein sequence ID" value="SER65946.1"/>
    <property type="molecule type" value="Genomic_DNA"/>
</dbReference>
<name>A0A1H9QZQ2_9CORY</name>
<evidence type="ECO:0000256" key="1">
    <source>
        <dbReference type="SAM" id="MobiDB-lite"/>
    </source>
</evidence>
<evidence type="ECO:0000313" key="2">
    <source>
        <dbReference type="EMBL" id="SER65946.1"/>
    </source>
</evidence>
<dbReference type="AlphaFoldDB" id="A0A1H9QZQ2"/>
<reference evidence="3" key="1">
    <citation type="submission" date="2016-10" db="EMBL/GenBank/DDBJ databases">
        <authorList>
            <person name="Varghese N."/>
            <person name="Submissions S."/>
        </authorList>
    </citation>
    <scope>NUCLEOTIDE SEQUENCE [LARGE SCALE GENOMIC DNA]</scope>
    <source>
        <strain evidence="3">DSM 20524</strain>
    </source>
</reference>
<proteinExistence type="predicted"/>
<feature type="compositionally biased region" description="Basic and acidic residues" evidence="1">
    <location>
        <begin position="68"/>
        <end position="77"/>
    </location>
</feature>
<evidence type="ECO:0000313" key="3">
    <source>
        <dbReference type="Proteomes" id="UP000198929"/>
    </source>
</evidence>
<keyword evidence="3" id="KW-1185">Reference proteome</keyword>
<protein>
    <submittedName>
        <fullName evidence="2">Uncharacterized protein</fullName>
    </submittedName>
</protein>
<feature type="region of interest" description="Disordered" evidence="1">
    <location>
        <begin position="49"/>
        <end position="77"/>
    </location>
</feature>
<gene>
    <name evidence="2" type="ORF">SAMN05661109_00726</name>
</gene>
<organism evidence="2 3">
    <name type="scientific">Corynebacterium cystitidis DSM 20524</name>
    <dbReference type="NCBI Taxonomy" id="1121357"/>
    <lineage>
        <taxon>Bacteria</taxon>
        <taxon>Bacillati</taxon>
        <taxon>Actinomycetota</taxon>
        <taxon>Actinomycetes</taxon>
        <taxon>Mycobacteriales</taxon>
        <taxon>Corynebacteriaceae</taxon>
        <taxon>Corynebacterium</taxon>
    </lineage>
</organism>
<dbReference type="Proteomes" id="UP000198929">
    <property type="component" value="Unassembled WGS sequence"/>
</dbReference>
<sequence>MDFYEFAEQFQRRTMKRMADFEAALAKAQYQLEETARQQEIARQMNIKKPPTMFPKGSIRGGRVQGVLRKDPPGKAG</sequence>
<accession>A0A1H9QZQ2</accession>